<evidence type="ECO:0000256" key="1">
    <source>
        <dbReference type="ARBA" id="ARBA00004413"/>
    </source>
</evidence>
<keyword evidence="12" id="KW-0969">Cilium</keyword>
<feature type="coiled-coil region" evidence="11">
    <location>
        <begin position="9"/>
        <end position="43"/>
    </location>
</feature>
<gene>
    <name evidence="12" type="primary">fliJ</name>
    <name evidence="12" type="ordered locus">VFMJ11_1980</name>
</gene>
<evidence type="ECO:0000256" key="4">
    <source>
        <dbReference type="ARBA" id="ARBA00022448"/>
    </source>
</evidence>
<reference evidence="13" key="1">
    <citation type="submission" date="2008-08" db="EMBL/GenBank/DDBJ databases">
        <title>Complete sequence of Vibrio fischeri strain MJ11.</title>
        <authorList>
            <person name="Mandel M.J."/>
            <person name="Stabb E.V."/>
            <person name="Ruby E.G."/>
            <person name="Ferriera S."/>
            <person name="Johnson J."/>
            <person name="Kravitz S."/>
            <person name="Beeson K."/>
            <person name="Sutton G."/>
            <person name="Rogers Y.-H."/>
            <person name="Friedman R."/>
            <person name="Frazier M."/>
            <person name="Venter J.C."/>
        </authorList>
    </citation>
    <scope>NUCLEOTIDE SEQUENCE [LARGE SCALE GENOMIC DNA]</scope>
    <source>
        <strain evidence="13">MJ11</strain>
    </source>
</reference>
<accession>B5FGQ2</accession>
<proteinExistence type="inferred from homology"/>
<protein>
    <recommendedName>
        <fullName evidence="3">Flagellar FliJ protein</fullName>
    </recommendedName>
</protein>
<keyword evidence="4" id="KW-0813">Transport</keyword>
<evidence type="ECO:0000313" key="12">
    <source>
        <dbReference type="EMBL" id="ACH65917.1"/>
    </source>
</evidence>
<comment type="subcellular location">
    <subcellularLocation>
        <location evidence="1">Cell membrane</location>
        <topology evidence="1">Peripheral membrane protein</topology>
        <orientation evidence="1">Cytoplasmic side</orientation>
    </subcellularLocation>
</comment>
<keyword evidence="7" id="KW-1005">Bacterial flagellum biogenesis</keyword>
<dbReference type="KEGG" id="vfm:VFMJ11_1980"/>
<reference evidence="12 13" key="2">
    <citation type="journal article" date="2009" name="Nature">
        <title>A single regulatory gene is sufficient to alter bacterial host range.</title>
        <authorList>
            <person name="Mandel M.J."/>
            <person name="Wollenberg M.S."/>
            <person name="Stabb E.V."/>
            <person name="Visick K.L."/>
            <person name="Ruby E.G."/>
        </authorList>
    </citation>
    <scope>NUCLEOTIDE SEQUENCE [LARGE SCALE GENOMIC DNA]</scope>
    <source>
        <strain evidence="12 13">MJ11</strain>
    </source>
</reference>
<dbReference type="GO" id="GO:0071973">
    <property type="term" value="P:bacterial-type flagellum-dependent cell motility"/>
    <property type="evidence" value="ECO:0007669"/>
    <property type="project" value="InterPro"/>
</dbReference>
<evidence type="ECO:0000256" key="2">
    <source>
        <dbReference type="ARBA" id="ARBA00010004"/>
    </source>
</evidence>
<dbReference type="GO" id="GO:0005886">
    <property type="term" value="C:plasma membrane"/>
    <property type="evidence" value="ECO:0007669"/>
    <property type="project" value="UniProtKB-SubCell"/>
</dbReference>
<dbReference type="InterPro" id="IPR012823">
    <property type="entry name" value="Flagell_FliJ"/>
</dbReference>
<sequence>MTSTFDFLLEQAQERENQAVMALNKAKAELEDFYEQVKQIEKYRLDYCNQLLQRGQQGLTASQYGHLNKFLVQLDETLTKQKSAESHFTSQVDNCQTYWQETRKQRRSYEWMMNKKKAERQKMLDKQEQKMMDEFSTLQFARRSKTE</sequence>
<evidence type="ECO:0000256" key="7">
    <source>
        <dbReference type="ARBA" id="ARBA00022795"/>
    </source>
</evidence>
<evidence type="ECO:0000256" key="11">
    <source>
        <dbReference type="SAM" id="Coils"/>
    </source>
</evidence>
<keyword evidence="5" id="KW-1003">Cell membrane</keyword>
<dbReference type="GO" id="GO:0044781">
    <property type="term" value="P:bacterial-type flagellum organization"/>
    <property type="evidence" value="ECO:0007669"/>
    <property type="project" value="UniProtKB-KW"/>
</dbReference>
<dbReference type="InterPro" id="IPR052570">
    <property type="entry name" value="FliJ"/>
</dbReference>
<evidence type="ECO:0000256" key="10">
    <source>
        <dbReference type="ARBA" id="ARBA00023225"/>
    </source>
</evidence>
<dbReference type="PANTHER" id="PTHR38786:SF1">
    <property type="entry name" value="FLAGELLAR FLIJ PROTEIN"/>
    <property type="match status" value="1"/>
</dbReference>
<evidence type="ECO:0000256" key="3">
    <source>
        <dbReference type="ARBA" id="ARBA00020392"/>
    </source>
</evidence>
<evidence type="ECO:0000256" key="9">
    <source>
        <dbReference type="ARBA" id="ARBA00023136"/>
    </source>
</evidence>
<keyword evidence="9" id="KW-0472">Membrane</keyword>
<dbReference type="HOGENOM" id="CLU_119965_3_1_6"/>
<keyword evidence="6" id="KW-0145">Chemotaxis</keyword>
<keyword evidence="8" id="KW-0653">Protein transport</keyword>
<dbReference type="Proteomes" id="UP000001857">
    <property type="component" value="Chromosome I"/>
</dbReference>
<comment type="similarity">
    <text evidence="2">Belongs to the FliJ family.</text>
</comment>
<evidence type="ECO:0000256" key="6">
    <source>
        <dbReference type="ARBA" id="ARBA00022500"/>
    </source>
</evidence>
<keyword evidence="12" id="KW-0966">Cell projection</keyword>
<evidence type="ECO:0000256" key="8">
    <source>
        <dbReference type="ARBA" id="ARBA00022927"/>
    </source>
</evidence>
<name>B5FGQ2_ALIFM</name>
<evidence type="ECO:0000256" key="5">
    <source>
        <dbReference type="ARBA" id="ARBA00022475"/>
    </source>
</evidence>
<dbReference type="Pfam" id="PF02050">
    <property type="entry name" value="FliJ"/>
    <property type="match status" value="1"/>
</dbReference>
<evidence type="ECO:0000313" key="13">
    <source>
        <dbReference type="Proteomes" id="UP000001857"/>
    </source>
</evidence>
<dbReference type="EMBL" id="CP001139">
    <property type="protein sequence ID" value="ACH65917.1"/>
    <property type="molecule type" value="Genomic_DNA"/>
</dbReference>
<keyword evidence="11" id="KW-0175">Coiled coil</keyword>
<dbReference type="Gene3D" id="1.10.287.1700">
    <property type="match status" value="1"/>
</dbReference>
<dbReference type="NCBIfam" id="TIGR02473">
    <property type="entry name" value="flagell_FliJ"/>
    <property type="match status" value="1"/>
</dbReference>
<dbReference type="PANTHER" id="PTHR38786">
    <property type="entry name" value="FLAGELLAR FLIJ PROTEIN"/>
    <property type="match status" value="1"/>
</dbReference>
<dbReference type="RefSeq" id="WP_012533368.1">
    <property type="nucleotide sequence ID" value="NC_011184.1"/>
</dbReference>
<keyword evidence="10" id="KW-1006">Bacterial flagellum protein export</keyword>
<dbReference type="GO" id="GO:0006935">
    <property type="term" value="P:chemotaxis"/>
    <property type="evidence" value="ECO:0007669"/>
    <property type="project" value="UniProtKB-KW"/>
</dbReference>
<dbReference type="AlphaFoldDB" id="B5FGQ2"/>
<dbReference type="InterPro" id="IPR053716">
    <property type="entry name" value="Flag_assembly_chemotaxis_eff"/>
</dbReference>
<organism evidence="12 13">
    <name type="scientific">Aliivibrio fischeri (strain MJ11)</name>
    <name type="common">Vibrio fischeri</name>
    <dbReference type="NCBI Taxonomy" id="388396"/>
    <lineage>
        <taxon>Bacteria</taxon>
        <taxon>Pseudomonadati</taxon>
        <taxon>Pseudomonadota</taxon>
        <taxon>Gammaproteobacteria</taxon>
        <taxon>Vibrionales</taxon>
        <taxon>Vibrionaceae</taxon>
        <taxon>Aliivibrio</taxon>
    </lineage>
</organism>
<keyword evidence="12" id="KW-0282">Flagellum</keyword>
<dbReference type="GO" id="GO:0009288">
    <property type="term" value="C:bacterial-type flagellum"/>
    <property type="evidence" value="ECO:0007669"/>
    <property type="project" value="InterPro"/>
</dbReference>
<dbReference type="GO" id="GO:0015031">
    <property type="term" value="P:protein transport"/>
    <property type="evidence" value="ECO:0007669"/>
    <property type="project" value="UniProtKB-KW"/>
</dbReference>